<evidence type="ECO:0000256" key="13">
    <source>
        <dbReference type="ARBA" id="ARBA00023010"/>
    </source>
</evidence>
<dbReference type="InterPro" id="IPR014018">
    <property type="entry name" value="SecA_motor_DEAD"/>
</dbReference>
<feature type="region of interest" description="Disordered" evidence="15">
    <location>
        <begin position="847"/>
        <end position="911"/>
    </location>
</feature>
<dbReference type="GO" id="GO:0031522">
    <property type="term" value="C:cell envelope Sec protein transport complex"/>
    <property type="evidence" value="ECO:0007669"/>
    <property type="project" value="TreeGrafter"/>
</dbReference>
<dbReference type="PRINTS" id="PR00906">
    <property type="entry name" value="SECA"/>
</dbReference>
<dbReference type="InterPro" id="IPR027417">
    <property type="entry name" value="P-loop_NTPase"/>
</dbReference>
<dbReference type="InterPro" id="IPR036670">
    <property type="entry name" value="SecA_X-link_sf"/>
</dbReference>
<name>A0A6J7P623_9ZZZZ</name>
<keyword evidence="8" id="KW-0547">Nucleotide-binding</keyword>
<comment type="cofactor">
    <cofactor evidence="1">
        <name>Zn(2+)</name>
        <dbReference type="ChEBI" id="CHEBI:29105"/>
    </cofactor>
</comment>
<dbReference type="PANTHER" id="PTHR30612">
    <property type="entry name" value="SECA INNER MEMBRANE COMPONENT OF SEC PROTEIN SECRETION SYSTEM"/>
    <property type="match status" value="1"/>
</dbReference>
<keyword evidence="12" id="KW-1278">Translocase</keyword>
<dbReference type="EMBL" id="CAFBOV010000113">
    <property type="protein sequence ID" value="CAB4998282.1"/>
    <property type="molecule type" value="Genomic_DNA"/>
</dbReference>
<evidence type="ECO:0000256" key="11">
    <source>
        <dbReference type="ARBA" id="ARBA00022927"/>
    </source>
</evidence>
<feature type="domain" description="Helicase ATP-binding" evidence="16">
    <location>
        <begin position="87"/>
        <end position="227"/>
    </location>
</feature>
<feature type="compositionally biased region" description="Polar residues" evidence="15">
    <location>
        <begin position="847"/>
        <end position="861"/>
    </location>
</feature>
<dbReference type="InterPro" id="IPR011115">
    <property type="entry name" value="SecA_DEAD"/>
</dbReference>
<feature type="compositionally biased region" description="Basic residues" evidence="15">
    <location>
        <begin position="901"/>
        <end position="911"/>
    </location>
</feature>
<dbReference type="InterPro" id="IPR036266">
    <property type="entry name" value="SecA_Wing/Scaffold_sf"/>
</dbReference>
<organism evidence="18">
    <name type="scientific">freshwater metagenome</name>
    <dbReference type="NCBI Taxonomy" id="449393"/>
    <lineage>
        <taxon>unclassified sequences</taxon>
        <taxon>metagenomes</taxon>
        <taxon>ecological metagenomes</taxon>
    </lineage>
</organism>
<dbReference type="PANTHER" id="PTHR30612:SF0">
    <property type="entry name" value="CHLOROPLAST PROTEIN-TRANSPORTING ATPASE"/>
    <property type="match status" value="1"/>
</dbReference>
<evidence type="ECO:0000259" key="16">
    <source>
        <dbReference type="PROSITE" id="PS51192"/>
    </source>
</evidence>
<evidence type="ECO:0000256" key="3">
    <source>
        <dbReference type="ARBA" id="ARBA00007650"/>
    </source>
</evidence>
<dbReference type="NCBIfam" id="TIGR00963">
    <property type="entry name" value="secA"/>
    <property type="match status" value="1"/>
</dbReference>
<dbReference type="PROSITE" id="PS51196">
    <property type="entry name" value="SECA_MOTOR_DEAD"/>
    <property type="match status" value="1"/>
</dbReference>
<keyword evidence="5" id="KW-1003">Cell membrane</keyword>
<evidence type="ECO:0000256" key="15">
    <source>
        <dbReference type="SAM" id="MobiDB-lite"/>
    </source>
</evidence>
<dbReference type="InterPro" id="IPR011116">
    <property type="entry name" value="SecA_Wing/Scaffold"/>
</dbReference>
<keyword evidence="4" id="KW-0813">Transport</keyword>
<keyword evidence="9" id="KW-0862">Zinc</keyword>
<dbReference type="GO" id="GO:0006605">
    <property type="term" value="P:protein targeting"/>
    <property type="evidence" value="ECO:0007669"/>
    <property type="project" value="InterPro"/>
</dbReference>
<reference evidence="18" key="1">
    <citation type="submission" date="2020-05" db="EMBL/GenBank/DDBJ databases">
        <authorList>
            <person name="Chiriac C."/>
            <person name="Salcher M."/>
            <person name="Ghai R."/>
            <person name="Kavagutti S V."/>
        </authorList>
    </citation>
    <scope>NUCLEOTIDE SEQUENCE</scope>
</reference>
<accession>A0A6J7P623</accession>
<keyword evidence="10" id="KW-0067">ATP-binding</keyword>
<dbReference type="SMART" id="SM00958">
    <property type="entry name" value="SecA_PP_bind"/>
    <property type="match status" value="1"/>
</dbReference>
<keyword evidence="6" id="KW-0963">Cytoplasm</keyword>
<dbReference type="Gene3D" id="1.10.3060.10">
    <property type="entry name" value="Helical scaffold and wing domains of SecA"/>
    <property type="match status" value="1"/>
</dbReference>
<comment type="subcellular location">
    <subcellularLocation>
        <location evidence="2">Membrane</location>
        <topology evidence="2">Peripheral membrane protein</topology>
    </subcellularLocation>
</comment>
<dbReference type="PROSITE" id="PS51192">
    <property type="entry name" value="HELICASE_ATP_BIND_1"/>
    <property type="match status" value="1"/>
</dbReference>
<dbReference type="InterPro" id="IPR014001">
    <property type="entry name" value="Helicase_ATP-bd"/>
</dbReference>
<dbReference type="GO" id="GO:0043952">
    <property type="term" value="P:protein transport by the Sec complex"/>
    <property type="evidence" value="ECO:0007669"/>
    <property type="project" value="TreeGrafter"/>
</dbReference>
<proteinExistence type="inferred from homology"/>
<evidence type="ECO:0000256" key="9">
    <source>
        <dbReference type="ARBA" id="ARBA00022833"/>
    </source>
</evidence>
<protein>
    <submittedName>
        <fullName evidence="18">Unannotated protein</fullName>
    </submittedName>
</protein>
<dbReference type="Pfam" id="PF07517">
    <property type="entry name" value="SecA_DEAD"/>
    <property type="match status" value="1"/>
</dbReference>
<dbReference type="SMART" id="SM00957">
    <property type="entry name" value="SecA_DEAD"/>
    <property type="match status" value="1"/>
</dbReference>
<dbReference type="Gene3D" id="3.90.1440.10">
    <property type="entry name" value="SecA, preprotein cross-linking domain"/>
    <property type="match status" value="1"/>
</dbReference>
<dbReference type="GO" id="GO:0046872">
    <property type="term" value="F:metal ion binding"/>
    <property type="evidence" value="ECO:0007669"/>
    <property type="project" value="UniProtKB-KW"/>
</dbReference>
<evidence type="ECO:0000256" key="2">
    <source>
        <dbReference type="ARBA" id="ARBA00004170"/>
    </source>
</evidence>
<dbReference type="InterPro" id="IPR000185">
    <property type="entry name" value="SecA"/>
</dbReference>
<evidence type="ECO:0000256" key="6">
    <source>
        <dbReference type="ARBA" id="ARBA00022490"/>
    </source>
</evidence>
<evidence type="ECO:0000256" key="10">
    <source>
        <dbReference type="ARBA" id="ARBA00022840"/>
    </source>
</evidence>
<sequence>MAILDRILRAGEGKKVKALADILPDINALAAQMSAMSEAELRGKTGEFKSRLDRGETLEDLLIESFAVVREASTRVIGQRHYDVQLMGGAALHAGWVAEMKTGEGKTLVSTLPAYLNGLSGKGVHQITTNDYLAQRDAEWMGQIHRWLGLSVGLVISGRRSSSTEKRADYAADITFGTNNEFGFDYLRDNMAGTLDEKVQRGFSFAIVDEVDSILIDEARTPLIISGRVADAAKLYYRFASIVRTMVRDVDYDVEEDKRIVVPTETGIEKVEKQLGIDNLYDEVQQNFVHQLQVALKASVLYHRDKDYIIQDGEVKIVDEFTGRILEGRRWSEGIHQAVEAKEGVQIKEENQTLATITLQNYFRMYEKLSGMTGTAQTEAAELMNTYNLQVVPIPTNREMVRVDQADLIFKTEAAKFEAVVRDLEERHAKGQPVLVGTISVEKSEQLSKKLQQRGIPHEVLNAKQHTREAMVVTQAGRLGAITVATNMAGRGVDILLGGNPDGLARQDVLKEGHSPETLLDEFALPVALEMMPPDFITARDKAQQRYHELLEKYIEKCKVEGDQVRALGGLYVLGTERHESRRIDNQLRGRSGRQGDLGESRFYLSLDDELMRLFATGALSWVMGRALPDDEAIEAKMVTKAIERAQSTVEQRNGEVRKNVLKYDEVMNEQRKVIYQRRDQILQGLDLKAAAMEYLAEAVDALIEAHCVAEVDDEWDVSGLALELATFWPTKIAAANLASCDSTDEMYDLVMADASGFYALREIEMGESVMREVERQVMLRIIDQRWREHLEEMDYLQEGINLRAVGQKDPLIEWQREGFEMFGTLMKGIAQDFVKYVMHVQVVNDSSPSSTLSNIQQTSDENVDDKPAPSSKTNSSSSVFGAPDWSKTPRNSPCPCGSGKKYKMCHGRAN</sequence>
<evidence type="ECO:0000256" key="12">
    <source>
        <dbReference type="ARBA" id="ARBA00022967"/>
    </source>
</evidence>
<gene>
    <name evidence="18" type="ORF">UFOPK4020_00668</name>
</gene>
<keyword evidence="13" id="KW-0811">Translocation</keyword>
<dbReference type="PROSITE" id="PS01312">
    <property type="entry name" value="SECA"/>
    <property type="match status" value="1"/>
</dbReference>
<dbReference type="GO" id="GO:0017038">
    <property type="term" value="P:protein import"/>
    <property type="evidence" value="ECO:0007669"/>
    <property type="project" value="InterPro"/>
</dbReference>
<evidence type="ECO:0000259" key="17">
    <source>
        <dbReference type="PROSITE" id="PS51196"/>
    </source>
</evidence>
<evidence type="ECO:0000256" key="5">
    <source>
        <dbReference type="ARBA" id="ARBA00022475"/>
    </source>
</evidence>
<dbReference type="InterPro" id="IPR011130">
    <property type="entry name" value="SecA_preprotein_X-link_dom"/>
</dbReference>
<dbReference type="SUPFAM" id="SSF52540">
    <property type="entry name" value="P-loop containing nucleoside triphosphate hydrolases"/>
    <property type="match status" value="2"/>
</dbReference>
<dbReference type="FunFam" id="3.40.50.300:FF:000334">
    <property type="entry name" value="Protein translocase subunit SecA"/>
    <property type="match status" value="1"/>
</dbReference>
<dbReference type="InterPro" id="IPR020937">
    <property type="entry name" value="SecA_CS"/>
</dbReference>
<evidence type="ECO:0000256" key="14">
    <source>
        <dbReference type="ARBA" id="ARBA00023136"/>
    </source>
</evidence>
<dbReference type="CDD" id="cd17928">
    <property type="entry name" value="DEXDc_SecA"/>
    <property type="match status" value="1"/>
</dbReference>
<dbReference type="NCBIfam" id="NF009538">
    <property type="entry name" value="PRK12904.1"/>
    <property type="match status" value="1"/>
</dbReference>
<dbReference type="AlphaFoldDB" id="A0A6J7P623"/>
<feature type="domain" description="SecA family profile" evidence="17">
    <location>
        <begin position="1"/>
        <end position="635"/>
    </location>
</feature>
<dbReference type="FunFam" id="3.90.1440.10:FF:000002">
    <property type="entry name" value="Protein translocase subunit SecA"/>
    <property type="match status" value="1"/>
</dbReference>
<keyword evidence="14" id="KW-0472">Membrane</keyword>
<dbReference type="GO" id="GO:0005886">
    <property type="term" value="C:plasma membrane"/>
    <property type="evidence" value="ECO:0007669"/>
    <property type="project" value="TreeGrafter"/>
</dbReference>
<comment type="similarity">
    <text evidence="3">Belongs to the SecA family.</text>
</comment>
<evidence type="ECO:0000313" key="18">
    <source>
        <dbReference type="EMBL" id="CAB4998282.1"/>
    </source>
</evidence>
<evidence type="ECO:0000256" key="4">
    <source>
        <dbReference type="ARBA" id="ARBA00022448"/>
    </source>
</evidence>
<dbReference type="Pfam" id="PF01043">
    <property type="entry name" value="SecA_PP_bind"/>
    <property type="match status" value="1"/>
</dbReference>
<dbReference type="CDD" id="cd18803">
    <property type="entry name" value="SF2_C_secA"/>
    <property type="match status" value="1"/>
</dbReference>
<dbReference type="Gene3D" id="3.40.50.300">
    <property type="entry name" value="P-loop containing nucleotide triphosphate hydrolases"/>
    <property type="match status" value="2"/>
</dbReference>
<evidence type="ECO:0000256" key="8">
    <source>
        <dbReference type="ARBA" id="ARBA00022741"/>
    </source>
</evidence>
<dbReference type="Pfam" id="PF02810">
    <property type="entry name" value="SEC-C"/>
    <property type="match status" value="1"/>
</dbReference>
<dbReference type="InterPro" id="IPR044722">
    <property type="entry name" value="SecA_SF2_C"/>
</dbReference>
<evidence type="ECO:0000256" key="1">
    <source>
        <dbReference type="ARBA" id="ARBA00001947"/>
    </source>
</evidence>
<dbReference type="HAMAP" id="MF_01382">
    <property type="entry name" value="SecA"/>
    <property type="match status" value="1"/>
</dbReference>
<dbReference type="GO" id="GO:0006886">
    <property type="term" value="P:intracellular protein transport"/>
    <property type="evidence" value="ECO:0007669"/>
    <property type="project" value="InterPro"/>
</dbReference>
<dbReference type="GO" id="GO:0005524">
    <property type="term" value="F:ATP binding"/>
    <property type="evidence" value="ECO:0007669"/>
    <property type="project" value="UniProtKB-KW"/>
</dbReference>
<dbReference type="Pfam" id="PF07516">
    <property type="entry name" value="SecA_SW"/>
    <property type="match status" value="1"/>
</dbReference>
<dbReference type="Pfam" id="PF21090">
    <property type="entry name" value="P-loop_SecA"/>
    <property type="match status" value="1"/>
</dbReference>
<keyword evidence="7" id="KW-0479">Metal-binding</keyword>
<dbReference type="InterPro" id="IPR004027">
    <property type="entry name" value="SEC_C_motif"/>
</dbReference>
<dbReference type="GO" id="GO:0005829">
    <property type="term" value="C:cytosol"/>
    <property type="evidence" value="ECO:0007669"/>
    <property type="project" value="TreeGrafter"/>
</dbReference>
<keyword evidence="11" id="KW-0653">Protein transport</keyword>
<dbReference type="SUPFAM" id="SSF81767">
    <property type="entry name" value="Pre-protein crosslinking domain of SecA"/>
    <property type="match status" value="1"/>
</dbReference>
<evidence type="ECO:0000256" key="7">
    <source>
        <dbReference type="ARBA" id="ARBA00022723"/>
    </source>
</evidence>
<dbReference type="SUPFAM" id="SSF81886">
    <property type="entry name" value="Helical scaffold and wing domains of SecA"/>
    <property type="match status" value="1"/>
</dbReference>